<dbReference type="EMBL" id="MK072383">
    <property type="protein sequence ID" value="AYV82483.1"/>
    <property type="molecule type" value="Genomic_DNA"/>
</dbReference>
<evidence type="ECO:0000313" key="2">
    <source>
        <dbReference type="EMBL" id="AYV82483.1"/>
    </source>
</evidence>
<evidence type="ECO:0000256" key="1">
    <source>
        <dbReference type="SAM" id="Phobius"/>
    </source>
</evidence>
<gene>
    <name evidence="2" type="ORF">Hyperionvirus1_62</name>
</gene>
<reference evidence="2" key="1">
    <citation type="submission" date="2018-10" db="EMBL/GenBank/DDBJ databases">
        <title>Hidden diversity of soil giant viruses.</title>
        <authorList>
            <person name="Schulz F."/>
            <person name="Alteio L."/>
            <person name="Goudeau D."/>
            <person name="Ryan E.M."/>
            <person name="Malmstrom R.R."/>
            <person name="Blanchard J."/>
            <person name="Woyke T."/>
        </authorList>
    </citation>
    <scope>NUCLEOTIDE SEQUENCE</scope>
    <source>
        <strain evidence="2">HYV1</strain>
    </source>
</reference>
<keyword evidence="1" id="KW-0472">Membrane</keyword>
<sequence length="286" mass="33055">MIPDLESLEMAISNRSCPGLNEANILAAENISICENFLSASAEKKDVMTMTGKKKVYVHELIDHMTKMSTNIQGINDYLDGYMRLLNNNKRMSIYFTIFGAFLISQGLIGNLSIEYYMTLPICAVLMILNIKFSVGQFQSVWGILLFGCFLTLSDNIDKNDQKTKNLRGTTYLLFGFMFLFKVFLNRYFIFSESVRECINIVRETMNSHHLNSESIEKASLALKNNEYATYKEIFPRVGLMYQYMSRYAYLNIFLGYRHHYNISTYPDIVRKISRTCGDLNKIKLN</sequence>
<keyword evidence="1" id="KW-0812">Transmembrane</keyword>
<feature type="transmembrane region" description="Helical" evidence="1">
    <location>
        <begin position="141"/>
        <end position="157"/>
    </location>
</feature>
<proteinExistence type="predicted"/>
<organism evidence="2">
    <name type="scientific">Hyperionvirus sp</name>
    <dbReference type="NCBI Taxonomy" id="2487770"/>
    <lineage>
        <taxon>Viruses</taxon>
        <taxon>Varidnaviria</taxon>
        <taxon>Bamfordvirae</taxon>
        <taxon>Nucleocytoviricota</taxon>
        <taxon>Megaviricetes</taxon>
        <taxon>Imitervirales</taxon>
        <taxon>Mimiviridae</taxon>
        <taxon>Klosneuvirinae</taxon>
    </lineage>
</organism>
<protein>
    <submittedName>
        <fullName evidence="2">Uncharacterized protein</fullName>
    </submittedName>
</protein>
<keyword evidence="1" id="KW-1133">Transmembrane helix</keyword>
<feature type="transmembrane region" description="Helical" evidence="1">
    <location>
        <begin position="92"/>
        <end position="109"/>
    </location>
</feature>
<accession>A0A3G5A9H3</accession>
<feature type="transmembrane region" description="Helical" evidence="1">
    <location>
        <begin position="169"/>
        <end position="190"/>
    </location>
</feature>
<name>A0A3G5A9H3_9VIRU</name>